<organism evidence="1 2">
    <name type="scientific">Romanomermis culicivorax</name>
    <name type="common">Nematode worm</name>
    <dbReference type="NCBI Taxonomy" id="13658"/>
    <lineage>
        <taxon>Eukaryota</taxon>
        <taxon>Metazoa</taxon>
        <taxon>Ecdysozoa</taxon>
        <taxon>Nematoda</taxon>
        <taxon>Enoplea</taxon>
        <taxon>Dorylaimia</taxon>
        <taxon>Mermithida</taxon>
        <taxon>Mermithoidea</taxon>
        <taxon>Mermithidae</taxon>
        <taxon>Romanomermis</taxon>
    </lineage>
</organism>
<evidence type="ECO:0000313" key="2">
    <source>
        <dbReference type="WBParaSite" id="nRc.2.0.1.t11478-RA"/>
    </source>
</evidence>
<sequence length="52" mass="5716">MDQLASATPCITNYTDQLTSATSPILATTPQVRMGQKIIEPLTARHHLHLDD</sequence>
<name>A0A915ICH4_ROMCU</name>
<evidence type="ECO:0000313" key="1">
    <source>
        <dbReference type="Proteomes" id="UP000887565"/>
    </source>
</evidence>
<dbReference type="AlphaFoldDB" id="A0A915ICH4"/>
<keyword evidence="1" id="KW-1185">Reference proteome</keyword>
<dbReference type="WBParaSite" id="nRc.2.0.1.t11478-RA">
    <property type="protein sequence ID" value="nRc.2.0.1.t11478-RA"/>
    <property type="gene ID" value="nRc.2.0.1.g11478"/>
</dbReference>
<accession>A0A915ICH4</accession>
<protein>
    <submittedName>
        <fullName evidence="2">Uncharacterized protein</fullName>
    </submittedName>
</protein>
<reference evidence="2" key="1">
    <citation type="submission" date="2022-11" db="UniProtKB">
        <authorList>
            <consortium name="WormBaseParasite"/>
        </authorList>
    </citation>
    <scope>IDENTIFICATION</scope>
</reference>
<dbReference type="Proteomes" id="UP000887565">
    <property type="component" value="Unplaced"/>
</dbReference>
<proteinExistence type="predicted"/>